<evidence type="ECO:0000313" key="2">
    <source>
        <dbReference type="EMBL" id="RDB76286.1"/>
    </source>
</evidence>
<feature type="region of interest" description="Disordered" evidence="1">
    <location>
        <begin position="59"/>
        <end position="113"/>
    </location>
</feature>
<name>A0A369MN40_EGGLN</name>
<evidence type="ECO:0000313" key="3">
    <source>
        <dbReference type="Proteomes" id="UP000253752"/>
    </source>
</evidence>
<dbReference type="Proteomes" id="UP000253752">
    <property type="component" value="Unassembled WGS sequence"/>
</dbReference>
<reference evidence="2 3" key="1">
    <citation type="journal article" date="2018" name="Elife">
        <title>Discovery and characterization of a prevalent human gut bacterial enzyme sufficient for the inactivation of a family of plant toxins.</title>
        <authorList>
            <person name="Koppel N."/>
            <person name="Bisanz J.E."/>
            <person name="Pandelia M.E."/>
            <person name="Turnbaugh P.J."/>
            <person name="Balskus E.P."/>
        </authorList>
    </citation>
    <scope>NUCLEOTIDE SEQUENCE [LARGE SCALE GENOMIC DNA]</scope>
    <source>
        <strain evidence="2 3">MR1 #12</strain>
    </source>
</reference>
<dbReference type="AlphaFoldDB" id="A0A369MN40"/>
<protein>
    <submittedName>
        <fullName evidence="2">Uncharacterized protein</fullName>
    </submittedName>
</protein>
<sequence length="113" mass="12523">MSRAYPHTVTVWRRDGEDGERRAVWARRVLRGVRWIEARAKSSGIEDSVRDEARLLVPRGTGGCGTSWEPRKGDRAMLGASSSPGPEPQALAVESVEPVRRGRAVDHYEATAR</sequence>
<dbReference type="EMBL" id="PPTX01000022">
    <property type="protein sequence ID" value="RDB76286.1"/>
    <property type="molecule type" value="Genomic_DNA"/>
</dbReference>
<proteinExistence type="predicted"/>
<gene>
    <name evidence="2" type="ORF">C1872_12655</name>
</gene>
<dbReference type="RefSeq" id="WP_114516598.1">
    <property type="nucleotide sequence ID" value="NZ_PPTX01000022.1"/>
</dbReference>
<comment type="caution">
    <text evidence="2">The sequence shown here is derived from an EMBL/GenBank/DDBJ whole genome shotgun (WGS) entry which is preliminary data.</text>
</comment>
<organism evidence="2 3">
    <name type="scientific">Eggerthella lenta</name>
    <name type="common">Eubacterium lentum</name>
    <dbReference type="NCBI Taxonomy" id="84112"/>
    <lineage>
        <taxon>Bacteria</taxon>
        <taxon>Bacillati</taxon>
        <taxon>Actinomycetota</taxon>
        <taxon>Coriobacteriia</taxon>
        <taxon>Eggerthellales</taxon>
        <taxon>Eggerthellaceae</taxon>
        <taxon>Eggerthella</taxon>
    </lineage>
</organism>
<feature type="compositionally biased region" description="Basic and acidic residues" evidence="1">
    <location>
        <begin position="97"/>
        <end position="113"/>
    </location>
</feature>
<accession>A0A369MN40</accession>
<evidence type="ECO:0000256" key="1">
    <source>
        <dbReference type="SAM" id="MobiDB-lite"/>
    </source>
</evidence>